<dbReference type="RefSeq" id="WP_146404057.1">
    <property type="nucleotide sequence ID" value="NZ_SJPJ01000002.1"/>
</dbReference>
<name>A0A5C5YND0_9BACT</name>
<evidence type="ECO:0000256" key="1">
    <source>
        <dbReference type="SAM" id="MobiDB-lite"/>
    </source>
</evidence>
<dbReference type="Proteomes" id="UP000315010">
    <property type="component" value="Unassembled WGS sequence"/>
</dbReference>
<dbReference type="OrthoDB" id="263121at2"/>
<proteinExistence type="predicted"/>
<evidence type="ECO:0000256" key="2">
    <source>
        <dbReference type="SAM" id="Phobius"/>
    </source>
</evidence>
<keyword evidence="2" id="KW-0812">Transmembrane</keyword>
<gene>
    <name evidence="3" type="ORF">CA13_67500</name>
</gene>
<feature type="region of interest" description="Disordered" evidence="1">
    <location>
        <begin position="1"/>
        <end position="45"/>
    </location>
</feature>
<dbReference type="EMBL" id="SJPJ01000002">
    <property type="protein sequence ID" value="TWT76258.1"/>
    <property type="molecule type" value="Genomic_DNA"/>
</dbReference>
<sequence length="256" mass="28555">MSNRPTADSEMPESDEPESEKPESEKPEELEKAPDRSGSEQDSGPGWMPAILAATLLMAIAGFITCGVSTWFLFQKRSELAVRTLRGSFIPSIEQSRILPDEKEALVDELGDFANELERGEHENWQAAGVMQRLQRVPVLQWGEISAVESFVNKHWAGEEKVNALLHLSRLRRSAELADSTSFDFEDVLGPVHVADDGPFGRHLMQPLTTEKVADCVERARLVADRAKIPQQQFDDIRIDEIVKGEIDKGIAEGTY</sequence>
<feature type="compositionally biased region" description="Basic and acidic residues" evidence="1">
    <location>
        <begin position="19"/>
        <end position="39"/>
    </location>
</feature>
<feature type="transmembrane region" description="Helical" evidence="2">
    <location>
        <begin position="47"/>
        <end position="74"/>
    </location>
</feature>
<evidence type="ECO:0000313" key="4">
    <source>
        <dbReference type="Proteomes" id="UP000315010"/>
    </source>
</evidence>
<evidence type="ECO:0000313" key="3">
    <source>
        <dbReference type="EMBL" id="TWT76258.1"/>
    </source>
</evidence>
<dbReference type="AlphaFoldDB" id="A0A5C5YND0"/>
<keyword evidence="2" id="KW-1133">Transmembrane helix</keyword>
<keyword evidence="2" id="KW-0472">Membrane</keyword>
<keyword evidence="4" id="KW-1185">Reference proteome</keyword>
<protein>
    <submittedName>
        <fullName evidence="3">Uncharacterized protein</fullName>
    </submittedName>
</protein>
<comment type="caution">
    <text evidence="3">The sequence shown here is derived from an EMBL/GenBank/DDBJ whole genome shotgun (WGS) entry which is preliminary data.</text>
</comment>
<reference evidence="3 4" key="1">
    <citation type="submission" date="2019-02" db="EMBL/GenBank/DDBJ databases">
        <title>Deep-cultivation of Planctomycetes and their phenomic and genomic characterization uncovers novel biology.</title>
        <authorList>
            <person name="Wiegand S."/>
            <person name="Jogler M."/>
            <person name="Boedeker C."/>
            <person name="Pinto D."/>
            <person name="Vollmers J."/>
            <person name="Rivas-Marin E."/>
            <person name="Kohn T."/>
            <person name="Peeters S.H."/>
            <person name="Heuer A."/>
            <person name="Rast P."/>
            <person name="Oberbeckmann S."/>
            <person name="Bunk B."/>
            <person name="Jeske O."/>
            <person name="Meyerdierks A."/>
            <person name="Storesund J.E."/>
            <person name="Kallscheuer N."/>
            <person name="Luecker S."/>
            <person name="Lage O.M."/>
            <person name="Pohl T."/>
            <person name="Merkel B.J."/>
            <person name="Hornburger P."/>
            <person name="Mueller R.-W."/>
            <person name="Bruemmer F."/>
            <person name="Labrenz M."/>
            <person name="Spormann A.M."/>
            <person name="Op Den Camp H."/>
            <person name="Overmann J."/>
            <person name="Amann R."/>
            <person name="Jetten M.S.M."/>
            <person name="Mascher T."/>
            <person name="Medema M.H."/>
            <person name="Devos D.P."/>
            <person name="Kaster A.-K."/>
            <person name="Ovreas L."/>
            <person name="Rohde M."/>
            <person name="Galperin M.Y."/>
            <person name="Jogler C."/>
        </authorList>
    </citation>
    <scope>NUCLEOTIDE SEQUENCE [LARGE SCALE GENOMIC DNA]</scope>
    <source>
        <strain evidence="3 4">CA13</strain>
    </source>
</reference>
<organism evidence="3 4">
    <name type="scientific">Novipirellula herctigrandis</name>
    <dbReference type="NCBI Taxonomy" id="2527986"/>
    <lineage>
        <taxon>Bacteria</taxon>
        <taxon>Pseudomonadati</taxon>
        <taxon>Planctomycetota</taxon>
        <taxon>Planctomycetia</taxon>
        <taxon>Pirellulales</taxon>
        <taxon>Pirellulaceae</taxon>
        <taxon>Novipirellula</taxon>
    </lineage>
</organism>
<accession>A0A5C5YND0</accession>